<reference evidence="2" key="1">
    <citation type="submission" date="2020-05" db="EMBL/GenBank/DDBJ databases">
        <authorList>
            <person name="Rincon C."/>
            <person name="Sanders R I."/>
            <person name="Robbins C."/>
            <person name="Chaturvedi A."/>
        </authorList>
    </citation>
    <scope>NUCLEOTIDE SEQUENCE</scope>
    <source>
        <strain evidence="2">CHB12</strain>
    </source>
</reference>
<feature type="domain" description="HAT C-terminal dimerisation" evidence="1">
    <location>
        <begin position="35"/>
        <end position="93"/>
    </location>
</feature>
<dbReference type="GO" id="GO:0046983">
    <property type="term" value="F:protein dimerization activity"/>
    <property type="evidence" value="ECO:0007669"/>
    <property type="project" value="InterPro"/>
</dbReference>
<comment type="caution">
    <text evidence="2">The sequence shown here is derived from an EMBL/GenBank/DDBJ whole genome shotgun (WGS) entry which is preliminary data.</text>
</comment>
<dbReference type="InterPro" id="IPR008906">
    <property type="entry name" value="HATC_C_dom"/>
</dbReference>
<sequence>MGGGLKSAFTLAVQMNNYDDFKSPYNFPYIDELQTPQSWWLGCKQSNHYLQELALYILSIVPHSASCERVFSVLNWFTQKRRSRLKVEKVSNMARLHSFYISNAQQELNYVGKNLSDDAFSKIMQSYTNSLTSDSDMFINEIENDNDPFENLVPEDEEGNNDQLTEDDSDLIVGNLIKLNHTEV</sequence>
<dbReference type="OrthoDB" id="2431945at2759"/>
<dbReference type="Proteomes" id="UP000684084">
    <property type="component" value="Unassembled WGS sequence"/>
</dbReference>
<evidence type="ECO:0000313" key="2">
    <source>
        <dbReference type="EMBL" id="CAB5316742.1"/>
    </source>
</evidence>
<dbReference type="VEuPathDB" id="FungiDB:RhiirFUN_010594"/>
<dbReference type="Pfam" id="PF05699">
    <property type="entry name" value="Dimer_Tnp_hAT"/>
    <property type="match status" value="1"/>
</dbReference>
<dbReference type="EMBL" id="CAGKOT010000002">
    <property type="protein sequence ID" value="CAB5316742.1"/>
    <property type="molecule type" value="Genomic_DNA"/>
</dbReference>
<accession>A0A915YS08</accession>
<proteinExistence type="predicted"/>
<organism evidence="2 3">
    <name type="scientific">Rhizophagus irregularis</name>
    <dbReference type="NCBI Taxonomy" id="588596"/>
    <lineage>
        <taxon>Eukaryota</taxon>
        <taxon>Fungi</taxon>
        <taxon>Fungi incertae sedis</taxon>
        <taxon>Mucoromycota</taxon>
        <taxon>Glomeromycotina</taxon>
        <taxon>Glomeromycetes</taxon>
        <taxon>Glomerales</taxon>
        <taxon>Glomeraceae</taxon>
        <taxon>Rhizophagus</taxon>
    </lineage>
</organism>
<name>A0A915YS08_9GLOM</name>
<protein>
    <recommendedName>
        <fullName evidence="1">HAT C-terminal dimerisation domain-containing protein</fullName>
    </recommendedName>
</protein>
<dbReference type="AlphaFoldDB" id="A0A915YS08"/>
<evidence type="ECO:0000259" key="1">
    <source>
        <dbReference type="Pfam" id="PF05699"/>
    </source>
</evidence>
<evidence type="ECO:0000313" key="3">
    <source>
        <dbReference type="Proteomes" id="UP000684084"/>
    </source>
</evidence>
<gene>
    <name evidence="2" type="ORF">CHRIB12_LOCUS1956</name>
</gene>